<comment type="similarity">
    <text evidence="4">Belongs to the cyclin family.</text>
</comment>
<feature type="domain" description="Cyclin C-terminal" evidence="6">
    <location>
        <begin position="148"/>
        <end position="280"/>
    </location>
</feature>
<dbReference type="SMART" id="SM01332">
    <property type="entry name" value="Cyclin_C"/>
    <property type="match status" value="1"/>
</dbReference>
<dbReference type="InterPro" id="IPR006671">
    <property type="entry name" value="Cyclin_N"/>
</dbReference>
<dbReference type="Pfam" id="PF00134">
    <property type="entry name" value="Cyclin_N"/>
    <property type="match status" value="1"/>
</dbReference>
<evidence type="ECO:0000256" key="1">
    <source>
        <dbReference type="ARBA" id="ARBA00022618"/>
    </source>
</evidence>
<dbReference type="FunFam" id="1.10.472.10:FF:000010">
    <property type="entry name" value="G1/S-specific cyclin Cln1"/>
    <property type="match status" value="1"/>
</dbReference>
<dbReference type="AlphaFoldDB" id="A0A6J8CZ19"/>
<name>A0A6J8CZ19_MYTCO</name>
<evidence type="ECO:0000259" key="6">
    <source>
        <dbReference type="SMART" id="SM01332"/>
    </source>
</evidence>
<dbReference type="CDD" id="cd20529">
    <property type="entry name" value="CYCLIN_CCNJ-like_rpt2"/>
    <property type="match status" value="1"/>
</dbReference>
<evidence type="ECO:0000256" key="4">
    <source>
        <dbReference type="RuleBase" id="RU000383"/>
    </source>
</evidence>
<dbReference type="InterPro" id="IPR039361">
    <property type="entry name" value="Cyclin"/>
</dbReference>
<organism evidence="7 8">
    <name type="scientific">Mytilus coruscus</name>
    <name type="common">Sea mussel</name>
    <dbReference type="NCBI Taxonomy" id="42192"/>
    <lineage>
        <taxon>Eukaryota</taxon>
        <taxon>Metazoa</taxon>
        <taxon>Spiralia</taxon>
        <taxon>Lophotrochozoa</taxon>
        <taxon>Mollusca</taxon>
        <taxon>Bivalvia</taxon>
        <taxon>Autobranchia</taxon>
        <taxon>Pteriomorphia</taxon>
        <taxon>Mytilida</taxon>
        <taxon>Mytiloidea</taxon>
        <taxon>Mytilidae</taxon>
        <taxon>Mytilinae</taxon>
        <taxon>Mytilus</taxon>
    </lineage>
</organism>
<accession>A0A6J8CZ19</accession>
<proteinExistence type="inferred from homology"/>
<evidence type="ECO:0000256" key="3">
    <source>
        <dbReference type="ARBA" id="ARBA00023306"/>
    </source>
</evidence>
<protein>
    <recommendedName>
        <fullName evidence="9">CCNJ</fullName>
    </recommendedName>
</protein>
<keyword evidence="2 4" id="KW-0195">Cyclin</keyword>
<feature type="domain" description="Cyclin-like" evidence="5">
    <location>
        <begin position="46"/>
        <end position="139"/>
    </location>
</feature>
<dbReference type="Gene3D" id="1.10.472.10">
    <property type="entry name" value="Cyclin-like"/>
    <property type="match status" value="2"/>
</dbReference>
<keyword evidence="8" id="KW-1185">Reference proteome</keyword>
<sequence>MAMTVEWWKDKVAEDIYDTMRKKEQDNFTTYSCHSPQLWARRQLVDWISVIVENFNLDMTSHHLAVYLLDFFMEKLEVDTNHLYLLAIACICLAVKYEEHCEKRPRLASLNAFIPSHGLLDIRKYTASELRSMELTVLSYFNWNLSIPTCAQFLPYYLLVAVDNLDLRNGIPISSKEVVESYLQKHTHYFQEISLQEHTFRSYLPSMIAASCIAASRICLHLTPTWPKSLELMSGYYIEELLPCVHMMIRLQQHDKQQHSDLQVVPSNPSYYPVIQTPFIDSLYKPPFTSVEYTSFHDDYTKSVMYAPSKSQVTQVKSGVTLQHNENCCRLLKSSLVLSYSIMKTVVGYSSQVWCYPTA</sequence>
<dbReference type="GO" id="GO:0051301">
    <property type="term" value="P:cell division"/>
    <property type="evidence" value="ECO:0007669"/>
    <property type="project" value="UniProtKB-KW"/>
</dbReference>
<evidence type="ECO:0000313" key="8">
    <source>
        <dbReference type="Proteomes" id="UP000507470"/>
    </source>
</evidence>
<evidence type="ECO:0000259" key="5">
    <source>
        <dbReference type="SMART" id="SM00385"/>
    </source>
</evidence>
<keyword evidence="1" id="KW-0132">Cell division</keyword>
<evidence type="ECO:0008006" key="9">
    <source>
        <dbReference type="Google" id="ProtNLM"/>
    </source>
</evidence>
<dbReference type="SMART" id="SM00385">
    <property type="entry name" value="CYCLIN"/>
    <property type="match status" value="2"/>
</dbReference>
<dbReference type="SUPFAM" id="SSF47954">
    <property type="entry name" value="Cyclin-like"/>
    <property type="match status" value="2"/>
</dbReference>
<dbReference type="Pfam" id="PF02984">
    <property type="entry name" value="Cyclin_C"/>
    <property type="match status" value="1"/>
</dbReference>
<feature type="domain" description="Cyclin-like" evidence="5">
    <location>
        <begin position="156"/>
        <end position="250"/>
    </location>
</feature>
<dbReference type="OrthoDB" id="285802at2759"/>
<dbReference type="GO" id="GO:0019887">
    <property type="term" value="F:protein kinase regulator activity"/>
    <property type="evidence" value="ECO:0007669"/>
    <property type="project" value="UniProtKB-ARBA"/>
</dbReference>
<dbReference type="EMBL" id="CACVKT020006320">
    <property type="protein sequence ID" value="CAC5400836.1"/>
    <property type="molecule type" value="Genomic_DNA"/>
</dbReference>
<keyword evidence="3" id="KW-0131">Cell cycle</keyword>
<gene>
    <name evidence="7" type="ORF">MCOR_34987</name>
</gene>
<dbReference type="Proteomes" id="UP000507470">
    <property type="component" value="Unassembled WGS sequence"/>
</dbReference>
<evidence type="ECO:0000313" key="7">
    <source>
        <dbReference type="EMBL" id="CAC5400836.1"/>
    </source>
</evidence>
<dbReference type="CDD" id="cd20528">
    <property type="entry name" value="CYCLIN_CCNJ-like_rpt1"/>
    <property type="match status" value="1"/>
</dbReference>
<reference evidence="7 8" key="1">
    <citation type="submission" date="2020-06" db="EMBL/GenBank/DDBJ databases">
        <authorList>
            <person name="Li R."/>
            <person name="Bekaert M."/>
        </authorList>
    </citation>
    <scope>NUCLEOTIDE SEQUENCE [LARGE SCALE GENOMIC DNA]</scope>
    <source>
        <strain evidence="8">wild</strain>
    </source>
</reference>
<dbReference type="PANTHER" id="PTHR10177">
    <property type="entry name" value="CYCLINS"/>
    <property type="match status" value="1"/>
</dbReference>
<dbReference type="GO" id="GO:0051726">
    <property type="term" value="P:regulation of cell cycle"/>
    <property type="evidence" value="ECO:0007669"/>
    <property type="project" value="UniProtKB-ARBA"/>
</dbReference>
<dbReference type="InterPro" id="IPR036915">
    <property type="entry name" value="Cyclin-like_sf"/>
</dbReference>
<dbReference type="InterPro" id="IPR013763">
    <property type="entry name" value="Cyclin-like_dom"/>
</dbReference>
<dbReference type="InterPro" id="IPR004367">
    <property type="entry name" value="Cyclin_C-dom"/>
</dbReference>
<evidence type="ECO:0000256" key="2">
    <source>
        <dbReference type="ARBA" id="ARBA00023127"/>
    </source>
</evidence>